<evidence type="ECO:0000259" key="7">
    <source>
        <dbReference type="PROSITE" id="PS51918"/>
    </source>
</evidence>
<evidence type="ECO:0000256" key="3">
    <source>
        <dbReference type="ARBA" id="ARBA00022723"/>
    </source>
</evidence>
<dbReference type="SFLD" id="SFLDS00029">
    <property type="entry name" value="Radical_SAM"/>
    <property type="match status" value="1"/>
</dbReference>
<dbReference type="CDD" id="cd01335">
    <property type="entry name" value="Radical_SAM"/>
    <property type="match status" value="1"/>
</dbReference>
<dbReference type="GO" id="GO:0051536">
    <property type="term" value="F:iron-sulfur cluster binding"/>
    <property type="evidence" value="ECO:0007669"/>
    <property type="project" value="UniProtKB-KW"/>
</dbReference>
<evidence type="ECO:0000313" key="9">
    <source>
        <dbReference type="Proteomes" id="UP000230775"/>
    </source>
</evidence>
<dbReference type="PANTHER" id="PTHR43409">
    <property type="entry name" value="ANAEROBIC MAGNESIUM-PROTOPORPHYRIN IX MONOMETHYL ESTER CYCLASE-RELATED"/>
    <property type="match status" value="1"/>
</dbReference>
<organism evidence="8 9">
    <name type="scientific">Candidatus Shapirobacteria bacterium CG09_land_8_20_14_0_10_39_12</name>
    <dbReference type="NCBI Taxonomy" id="1974885"/>
    <lineage>
        <taxon>Bacteria</taxon>
        <taxon>Candidatus Shapironibacteriota</taxon>
    </lineage>
</organism>
<dbReference type="Pfam" id="PF02310">
    <property type="entry name" value="B12-binding"/>
    <property type="match status" value="1"/>
</dbReference>
<keyword evidence="4" id="KW-0408">Iron</keyword>
<dbReference type="SFLD" id="SFLDG01082">
    <property type="entry name" value="B12-binding_domain_containing"/>
    <property type="match status" value="1"/>
</dbReference>
<keyword evidence="2" id="KW-0949">S-adenosyl-L-methionine</keyword>
<gene>
    <name evidence="8" type="ORF">COT64_02685</name>
</gene>
<accession>A0A2H0WP68</accession>
<dbReference type="Proteomes" id="UP000230775">
    <property type="component" value="Unassembled WGS sequence"/>
</dbReference>
<dbReference type="PROSITE" id="PS51332">
    <property type="entry name" value="B12_BINDING"/>
    <property type="match status" value="1"/>
</dbReference>
<evidence type="ECO:0000259" key="6">
    <source>
        <dbReference type="PROSITE" id="PS51332"/>
    </source>
</evidence>
<sequence length="497" mass="56290">MHTPEALLFVGPQYTDSRRKSANILRRHFLAALDPLGIAIVSAYLRKTGVETRLITMEDQSKADYASQIEKADAVFVSARQFDRDLAQEVLQTADRLKKISIAGGYGPSFDPEGFSTATARVLGEAEPVLPQLNEDWLSGRSLSPTYDATTLPPFDLDQYVWPDRTIFPRSANPFKQNTQEWQRGCKNRCIFCSPSRMQGGIRFRPPADILAELDNLHLKRGDYVFSVDLNSMVIPKEQLREIFLGLSERGLRWSTEGTVAPLIKDFEINGEKGLLGLMSGVDPKRGGCYSFHYGADDLSSPKVCGSYDKNLNDLEKAVGLFRQFTIPLNLSVIVGLDNHTYPESFFEIAGALTELAPGYTFLHIATPLKGTPWGDRLDRDRKIIDRTSTHYNHRQAVHEPKQMTSKQLQQGYYWLLRTIYSPPMIARSFQRNFSAELFIKNPFLALMVTGIPWQTEAWTSVTELTARGYLDRKVQKEMDAEYQRWKGERANSGNRN</sequence>
<dbReference type="InterPro" id="IPR007197">
    <property type="entry name" value="rSAM"/>
</dbReference>
<dbReference type="GO" id="GO:0003824">
    <property type="term" value="F:catalytic activity"/>
    <property type="evidence" value="ECO:0007669"/>
    <property type="project" value="InterPro"/>
</dbReference>
<evidence type="ECO:0000256" key="5">
    <source>
        <dbReference type="ARBA" id="ARBA00023014"/>
    </source>
</evidence>
<evidence type="ECO:0000313" key="8">
    <source>
        <dbReference type="EMBL" id="PIS14427.1"/>
    </source>
</evidence>
<comment type="caution">
    <text evidence="8">The sequence shown here is derived from an EMBL/GenBank/DDBJ whole genome shotgun (WGS) entry which is preliminary data.</text>
</comment>
<dbReference type="Pfam" id="PF04055">
    <property type="entry name" value="Radical_SAM"/>
    <property type="match status" value="1"/>
</dbReference>
<dbReference type="PROSITE" id="PS51918">
    <property type="entry name" value="RADICAL_SAM"/>
    <property type="match status" value="1"/>
</dbReference>
<dbReference type="GO" id="GO:0031419">
    <property type="term" value="F:cobalamin binding"/>
    <property type="evidence" value="ECO:0007669"/>
    <property type="project" value="InterPro"/>
</dbReference>
<dbReference type="PANTHER" id="PTHR43409:SF7">
    <property type="entry name" value="BLL1977 PROTEIN"/>
    <property type="match status" value="1"/>
</dbReference>
<evidence type="ECO:0000256" key="1">
    <source>
        <dbReference type="ARBA" id="ARBA00001966"/>
    </source>
</evidence>
<dbReference type="InterPro" id="IPR058240">
    <property type="entry name" value="rSAM_sf"/>
</dbReference>
<protein>
    <submittedName>
        <fullName evidence="8">Uncharacterized protein</fullName>
    </submittedName>
</protein>
<keyword evidence="5" id="KW-0411">Iron-sulfur</keyword>
<name>A0A2H0WP68_9BACT</name>
<dbReference type="GO" id="GO:0005829">
    <property type="term" value="C:cytosol"/>
    <property type="evidence" value="ECO:0007669"/>
    <property type="project" value="TreeGrafter"/>
</dbReference>
<proteinExistence type="predicted"/>
<dbReference type="InterPro" id="IPR023404">
    <property type="entry name" value="rSAM_horseshoe"/>
</dbReference>
<dbReference type="GO" id="GO:0046872">
    <property type="term" value="F:metal ion binding"/>
    <property type="evidence" value="ECO:0007669"/>
    <property type="project" value="UniProtKB-KW"/>
</dbReference>
<evidence type="ECO:0000256" key="2">
    <source>
        <dbReference type="ARBA" id="ARBA00022691"/>
    </source>
</evidence>
<feature type="domain" description="B12-binding" evidence="6">
    <location>
        <begin position="20"/>
        <end position="144"/>
    </location>
</feature>
<dbReference type="AlphaFoldDB" id="A0A2H0WP68"/>
<dbReference type="EMBL" id="PEZI01000056">
    <property type="protein sequence ID" value="PIS14427.1"/>
    <property type="molecule type" value="Genomic_DNA"/>
</dbReference>
<dbReference type="Gene3D" id="3.80.30.20">
    <property type="entry name" value="tm_1862 like domain"/>
    <property type="match status" value="1"/>
</dbReference>
<dbReference type="Gene3D" id="3.40.50.280">
    <property type="entry name" value="Cobalamin-binding domain"/>
    <property type="match status" value="1"/>
</dbReference>
<reference evidence="9" key="1">
    <citation type="submission" date="2017-09" db="EMBL/GenBank/DDBJ databases">
        <title>Depth-based differentiation of microbial function through sediment-hosted aquifers and enrichment of novel symbionts in the deep terrestrial subsurface.</title>
        <authorList>
            <person name="Probst A.J."/>
            <person name="Ladd B."/>
            <person name="Jarett J.K."/>
            <person name="Geller-Mcgrath D.E."/>
            <person name="Sieber C.M.K."/>
            <person name="Emerson J.B."/>
            <person name="Anantharaman K."/>
            <person name="Thomas B.C."/>
            <person name="Malmstrom R."/>
            <person name="Stieglmeier M."/>
            <person name="Klingl A."/>
            <person name="Woyke T."/>
            <person name="Ryan C.M."/>
            <person name="Banfield J.F."/>
        </authorList>
    </citation>
    <scope>NUCLEOTIDE SEQUENCE [LARGE SCALE GENOMIC DNA]</scope>
</reference>
<dbReference type="InterPro" id="IPR051198">
    <property type="entry name" value="BchE-like"/>
</dbReference>
<dbReference type="InterPro" id="IPR006158">
    <property type="entry name" value="Cobalamin-bd"/>
</dbReference>
<keyword evidence="3" id="KW-0479">Metal-binding</keyword>
<comment type="cofactor">
    <cofactor evidence="1">
        <name>[4Fe-4S] cluster</name>
        <dbReference type="ChEBI" id="CHEBI:49883"/>
    </cofactor>
</comment>
<feature type="domain" description="Radical SAM core" evidence="7">
    <location>
        <begin position="172"/>
        <end position="400"/>
    </location>
</feature>
<dbReference type="SUPFAM" id="SSF102114">
    <property type="entry name" value="Radical SAM enzymes"/>
    <property type="match status" value="1"/>
</dbReference>
<evidence type="ECO:0000256" key="4">
    <source>
        <dbReference type="ARBA" id="ARBA00023004"/>
    </source>
</evidence>